<organism evidence="1">
    <name type="scientific">Leucothrix mucor</name>
    <dbReference type="NCBI Taxonomy" id="45248"/>
    <lineage>
        <taxon>Bacteria</taxon>
        <taxon>Pseudomonadati</taxon>
        <taxon>Pseudomonadota</taxon>
        <taxon>Gammaproteobacteria</taxon>
        <taxon>Thiotrichales</taxon>
        <taxon>Thiotrichaceae</taxon>
        <taxon>Leucothrix</taxon>
    </lineage>
</organism>
<protein>
    <submittedName>
        <fullName evidence="1">Uncharacterized protein</fullName>
    </submittedName>
</protein>
<name>A0A7V2WVU1_LEUMU</name>
<sequence>MSFTQEVLSPVLQSRRLLCQPIKDFHQQTLITINKKPLEKWSISLGDGLLFDYSGLQAIKQIIQTYHGSAKQLYFKLQLSEQAIRDYYSHSHYLGRDGLITLPIVASITIDPSEKELEIVAVDAFSDTLLITLEELSTPTHSPLSLAPPDINSTPLALLMPYSADHDFLFANQIAIFANLKRHLKSSPFSWIKALFLHRKISLKKRISLAWKQIHPSADIHPTAVIEGSIIGAGCRIGAYSVVRYSILGENIQLYDGAKVEFSVVDKNSSLMHDLVLYRCLVEEEVFLIHGPYQFSFFQRESAAFATIMMDYRPDNKPIRISTAKGVRDYQGRFLGALLEEQAKVFAGTLTAPGITIPKGRQITCSIENITTAKTLLK</sequence>
<reference evidence="1" key="1">
    <citation type="journal article" date="2020" name="mSystems">
        <title>Genome- and Community-Level Interaction Insights into Carbon Utilization and Element Cycling Functions of Hydrothermarchaeota in Hydrothermal Sediment.</title>
        <authorList>
            <person name="Zhou Z."/>
            <person name="Liu Y."/>
            <person name="Xu W."/>
            <person name="Pan J."/>
            <person name="Luo Z.H."/>
            <person name="Li M."/>
        </authorList>
    </citation>
    <scope>NUCLEOTIDE SEQUENCE [LARGE SCALE GENOMIC DNA]</scope>
    <source>
        <strain evidence="1">HyVt-493</strain>
    </source>
</reference>
<dbReference type="Gene3D" id="2.160.10.10">
    <property type="entry name" value="Hexapeptide repeat proteins"/>
    <property type="match status" value="1"/>
</dbReference>
<dbReference type="InterPro" id="IPR011004">
    <property type="entry name" value="Trimer_LpxA-like_sf"/>
</dbReference>
<accession>A0A7V2WVU1</accession>
<gene>
    <name evidence="1" type="ORF">ENJ51_12200</name>
</gene>
<dbReference type="Proteomes" id="UP000885750">
    <property type="component" value="Unassembled WGS sequence"/>
</dbReference>
<dbReference type="SUPFAM" id="SSF51161">
    <property type="entry name" value="Trimeric LpxA-like enzymes"/>
    <property type="match status" value="1"/>
</dbReference>
<comment type="caution">
    <text evidence="1">The sequence shown here is derived from an EMBL/GenBank/DDBJ whole genome shotgun (WGS) entry which is preliminary data.</text>
</comment>
<dbReference type="AlphaFoldDB" id="A0A7V2WVU1"/>
<evidence type="ECO:0000313" key="1">
    <source>
        <dbReference type="EMBL" id="HFC93561.1"/>
    </source>
</evidence>
<proteinExistence type="predicted"/>
<dbReference type="EMBL" id="DRMS01000464">
    <property type="protein sequence ID" value="HFC93561.1"/>
    <property type="molecule type" value="Genomic_DNA"/>
</dbReference>